<dbReference type="InterPro" id="IPR036961">
    <property type="entry name" value="Kinesin_motor_dom_sf"/>
</dbReference>
<feature type="region of interest" description="Disordered" evidence="7">
    <location>
        <begin position="1"/>
        <end position="25"/>
    </location>
</feature>
<evidence type="ECO:0000313" key="9">
    <source>
        <dbReference type="Ensembl" id="ENSBGRP00000011612.1"/>
    </source>
</evidence>
<keyword evidence="10" id="KW-1185">Reference proteome</keyword>
<protein>
    <recommendedName>
        <fullName evidence="8">Kinesin motor domain-containing protein</fullName>
    </recommendedName>
</protein>
<dbReference type="SUPFAM" id="SSF52540">
    <property type="entry name" value="P-loop containing nucleoside triphosphate hydrolases"/>
    <property type="match status" value="1"/>
</dbReference>
<dbReference type="GO" id="GO:0008017">
    <property type="term" value="F:microtubule binding"/>
    <property type="evidence" value="ECO:0007669"/>
    <property type="project" value="InterPro"/>
</dbReference>
<evidence type="ECO:0000256" key="7">
    <source>
        <dbReference type="SAM" id="MobiDB-lite"/>
    </source>
</evidence>
<reference evidence="9" key="3">
    <citation type="submission" date="2025-09" db="UniProtKB">
        <authorList>
            <consortium name="Ensembl"/>
        </authorList>
    </citation>
    <scope>IDENTIFICATION</scope>
</reference>
<comment type="subcellular location">
    <subcellularLocation>
        <location evidence="1">Cytoplasm</location>
        <location evidence="1">Cytoskeleton</location>
    </subcellularLocation>
</comment>
<dbReference type="PANTHER" id="PTHR47969">
    <property type="entry name" value="CHROMOSOME-ASSOCIATED KINESIN KIF4A-RELATED"/>
    <property type="match status" value="1"/>
</dbReference>
<reference evidence="9" key="1">
    <citation type="submission" date="2019-05" db="EMBL/GenBank/DDBJ databases">
        <authorList>
            <person name="Zhang S."/>
            <person name="Liu J."/>
        </authorList>
    </citation>
    <scope>NUCLEOTIDE SEQUENCE [LARGE SCALE GENOMIC DNA]</scope>
</reference>
<feature type="domain" description="Kinesin motor" evidence="8">
    <location>
        <begin position="25"/>
        <end position="216"/>
    </location>
</feature>
<name>A0A8B9WWG2_BOSMU</name>
<feature type="compositionally biased region" description="Basic and acidic residues" evidence="7">
    <location>
        <begin position="1"/>
        <end position="13"/>
    </location>
</feature>
<feature type="region of interest" description="Disordered" evidence="7">
    <location>
        <begin position="313"/>
        <end position="333"/>
    </location>
</feature>
<organism evidence="9 10">
    <name type="scientific">Bos mutus grunniens</name>
    <name type="common">Wild yak</name>
    <name type="synonym">Bos grunniens</name>
    <dbReference type="NCBI Taxonomy" id="30521"/>
    <lineage>
        <taxon>Eukaryota</taxon>
        <taxon>Metazoa</taxon>
        <taxon>Chordata</taxon>
        <taxon>Craniata</taxon>
        <taxon>Vertebrata</taxon>
        <taxon>Euteleostomi</taxon>
        <taxon>Mammalia</taxon>
        <taxon>Eutheria</taxon>
        <taxon>Laurasiatheria</taxon>
        <taxon>Artiodactyla</taxon>
        <taxon>Ruminantia</taxon>
        <taxon>Pecora</taxon>
        <taxon>Bovidae</taxon>
        <taxon>Bovinae</taxon>
        <taxon>Bos</taxon>
    </lineage>
</organism>
<evidence type="ECO:0000256" key="1">
    <source>
        <dbReference type="ARBA" id="ARBA00004245"/>
    </source>
</evidence>
<dbReference type="Proteomes" id="UP000694520">
    <property type="component" value="Chromosome 7"/>
</dbReference>
<comment type="similarity">
    <text evidence="6">Belongs to the TRAFAC class myosin-kinesin ATPase superfamily. Kinesin family.</text>
</comment>
<feature type="region of interest" description="Disordered" evidence="7">
    <location>
        <begin position="243"/>
        <end position="267"/>
    </location>
</feature>
<dbReference type="InterPro" id="IPR027417">
    <property type="entry name" value="P-loop_NTPase"/>
</dbReference>
<dbReference type="GO" id="GO:0007018">
    <property type="term" value="P:microtubule-based movement"/>
    <property type="evidence" value="ECO:0007669"/>
    <property type="project" value="InterPro"/>
</dbReference>
<dbReference type="GO" id="GO:0051231">
    <property type="term" value="P:spindle elongation"/>
    <property type="evidence" value="ECO:0007669"/>
    <property type="project" value="TreeGrafter"/>
</dbReference>
<feature type="compositionally biased region" description="Polar residues" evidence="7">
    <location>
        <begin position="257"/>
        <end position="267"/>
    </location>
</feature>
<dbReference type="SMART" id="SM00129">
    <property type="entry name" value="KISc"/>
    <property type="match status" value="1"/>
</dbReference>
<proteinExistence type="inferred from homology"/>
<keyword evidence="3 6" id="KW-0547">Nucleotide-binding</keyword>
<dbReference type="PANTHER" id="PTHR47969:SF33">
    <property type="entry name" value="KINESIN-LIKE PROTEIN"/>
    <property type="match status" value="1"/>
</dbReference>
<sequence>MEERGSPDGDPARNLEQGPEGPETPIQVVLRVRPMSAAELRRGEQSVLHCSGTRTLQVSPPGGGPDVAFRFGAVLDGASTQDDVFRACGVRRLGELALRGFSCTVFTFGQTGSGKTYTLTGPPPQGEGVPVPPSLAGIMQRTFTWLLDRVQHLDVPVTLHASYLEIYNEQIRDLLSLGAPRPLPVRWNKTRGFYVEQLRVVEFGSLGALMELLQMGACYFKLLWDMWDASFLPVHPVPSGPHAGAVGSEMTPVGEKGQQTNSSDTNQGCPPLLPLRPADTAFQTLPTLLCSTGLLPRSSLNCTSWRDPPLQVHASPSNKANHIPIPFQTFPEP</sequence>
<reference evidence="9" key="2">
    <citation type="submission" date="2025-08" db="UniProtKB">
        <authorList>
            <consortium name="Ensembl"/>
        </authorList>
    </citation>
    <scope>IDENTIFICATION</scope>
</reference>
<feature type="binding site" evidence="6">
    <location>
        <begin position="109"/>
        <end position="116"/>
    </location>
    <ligand>
        <name>ATP</name>
        <dbReference type="ChEBI" id="CHEBI:30616"/>
    </ligand>
</feature>
<dbReference type="InterPro" id="IPR001752">
    <property type="entry name" value="Kinesin_motor_dom"/>
</dbReference>
<dbReference type="PROSITE" id="PS50067">
    <property type="entry name" value="KINESIN_MOTOR_2"/>
    <property type="match status" value="1"/>
</dbReference>
<dbReference type="Pfam" id="PF00225">
    <property type="entry name" value="Kinesin"/>
    <property type="match status" value="1"/>
</dbReference>
<evidence type="ECO:0000313" key="10">
    <source>
        <dbReference type="Proteomes" id="UP000694520"/>
    </source>
</evidence>
<dbReference type="Gene3D" id="3.40.850.10">
    <property type="entry name" value="Kinesin motor domain"/>
    <property type="match status" value="1"/>
</dbReference>
<evidence type="ECO:0000256" key="5">
    <source>
        <dbReference type="ARBA" id="ARBA00023212"/>
    </source>
</evidence>
<keyword evidence="6" id="KW-0505">Motor protein</keyword>
<keyword evidence="4 6" id="KW-0067">ATP-binding</keyword>
<evidence type="ECO:0000256" key="6">
    <source>
        <dbReference type="PROSITE-ProRule" id="PRU00283"/>
    </source>
</evidence>
<keyword evidence="5" id="KW-0206">Cytoskeleton</keyword>
<accession>A0A8B9WWG2</accession>
<dbReference type="GO" id="GO:0005524">
    <property type="term" value="F:ATP binding"/>
    <property type="evidence" value="ECO:0007669"/>
    <property type="project" value="UniProtKB-UniRule"/>
</dbReference>
<dbReference type="GeneTree" id="ENSGT00940000161216"/>
<dbReference type="GO" id="GO:0005875">
    <property type="term" value="C:microtubule associated complex"/>
    <property type="evidence" value="ECO:0007669"/>
    <property type="project" value="TreeGrafter"/>
</dbReference>
<dbReference type="Ensembl" id="ENSBGRT00000013393.1">
    <property type="protein sequence ID" value="ENSBGRP00000011612.1"/>
    <property type="gene ID" value="ENSBGRG00000007299.1"/>
</dbReference>
<evidence type="ECO:0000256" key="2">
    <source>
        <dbReference type="ARBA" id="ARBA00022490"/>
    </source>
</evidence>
<dbReference type="AlphaFoldDB" id="A0A8B9WWG2"/>
<dbReference type="GO" id="GO:0003777">
    <property type="term" value="F:microtubule motor activity"/>
    <property type="evidence" value="ECO:0007669"/>
    <property type="project" value="InterPro"/>
</dbReference>
<evidence type="ECO:0000259" key="8">
    <source>
        <dbReference type="PROSITE" id="PS50067"/>
    </source>
</evidence>
<dbReference type="GO" id="GO:0007052">
    <property type="term" value="P:mitotic spindle organization"/>
    <property type="evidence" value="ECO:0007669"/>
    <property type="project" value="TreeGrafter"/>
</dbReference>
<evidence type="ECO:0000256" key="3">
    <source>
        <dbReference type="ARBA" id="ARBA00022741"/>
    </source>
</evidence>
<keyword evidence="2" id="KW-0963">Cytoplasm</keyword>
<dbReference type="InterPro" id="IPR027640">
    <property type="entry name" value="Kinesin-like_fam"/>
</dbReference>
<evidence type="ECO:0000256" key="4">
    <source>
        <dbReference type="ARBA" id="ARBA00022840"/>
    </source>
</evidence>